<reference evidence="12 13" key="1">
    <citation type="journal article" date="2013" name="Genome Announc.">
        <title>Complete Genome Sequence of Glaciecola psychrophila Strain 170T.</title>
        <authorList>
            <person name="Yin J."/>
            <person name="Chen J."/>
            <person name="Liu G."/>
            <person name="Yu Y."/>
            <person name="Song L."/>
            <person name="Wang X."/>
            <person name="Qu X."/>
        </authorList>
    </citation>
    <scope>NUCLEOTIDE SEQUENCE [LARGE SCALE GENOMIC DNA]</scope>
    <source>
        <strain evidence="12 13">170</strain>
    </source>
</reference>
<dbReference type="RefSeq" id="WP_007637403.1">
    <property type="nucleotide sequence ID" value="NC_020514.1"/>
</dbReference>
<evidence type="ECO:0000256" key="10">
    <source>
        <dbReference type="SAM" id="Phobius"/>
    </source>
</evidence>
<feature type="transmembrane region" description="Helical" evidence="10">
    <location>
        <begin position="280"/>
        <end position="299"/>
    </location>
</feature>
<dbReference type="eggNOG" id="COG0475">
    <property type="taxonomic scope" value="Bacteria"/>
</dbReference>
<feature type="transmembrane region" description="Helical" evidence="10">
    <location>
        <begin position="311"/>
        <end position="331"/>
    </location>
</feature>
<feature type="domain" description="Cation/H+ exchanger transmembrane" evidence="11">
    <location>
        <begin position="15"/>
        <end position="362"/>
    </location>
</feature>
<evidence type="ECO:0000256" key="9">
    <source>
        <dbReference type="ARBA" id="ARBA00023201"/>
    </source>
</evidence>
<evidence type="ECO:0000256" key="6">
    <source>
        <dbReference type="ARBA" id="ARBA00023053"/>
    </source>
</evidence>
<dbReference type="AlphaFoldDB" id="K6YX20"/>
<feature type="transmembrane region" description="Helical" evidence="10">
    <location>
        <begin position="210"/>
        <end position="228"/>
    </location>
</feature>
<feature type="transmembrane region" description="Helical" evidence="10">
    <location>
        <begin position="103"/>
        <end position="126"/>
    </location>
</feature>
<comment type="subcellular location">
    <subcellularLocation>
        <location evidence="1">Membrane</location>
        <topology evidence="1">Multi-pass membrane protein</topology>
    </subcellularLocation>
</comment>
<name>K6YX20_9ALTE</name>
<feature type="transmembrane region" description="Helical" evidence="10">
    <location>
        <begin position="138"/>
        <end position="160"/>
    </location>
</feature>
<keyword evidence="5 10" id="KW-1133">Transmembrane helix</keyword>
<accession>K6YX20</accession>
<dbReference type="InterPro" id="IPR006153">
    <property type="entry name" value="Cation/H_exchanger_TM"/>
</dbReference>
<dbReference type="Gene3D" id="1.20.1530.20">
    <property type="match status" value="1"/>
</dbReference>
<feature type="transmembrane region" description="Helical" evidence="10">
    <location>
        <begin position="343"/>
        <end position="363"/>
    </location>
</feature>
<evidence type="ECO:0000256" key="2">
    <source>
        <dbReference type="ARBA" id="ARBA00022448"/>
    </source>
</evidence>
<dbReference type="HOGENOM" id="CLU_005126_7_1_6"/>
<keyword evidence="4 10" id="KW-0812">Transmembrane</keyword>
<dbReference type="OrthoDB" id="9793589at2"/>
<dbReference type="GO" id="GO:0006814">
    <property type="term" value="P:sodium ion transport"/>
    <property type="evidence" value="ECO:0007669"/>
    <property type="project" value="UniProtKB-KW"/>
</dbReference>
<evidence type="ECO:0000259" key="11">
    <source>
        <dbReference type="Pfam" id="PF00999"/>
    </source>
</evidence>
<keyword evidence="9" id="KW-0739">Sodium transport</keyword>
<evidence type="ECO:0000256" key="3">
    <source>
        <dbReference type="ARBA" id="ARBA00022449"/>
    </source>
</evidence>
<keyword evidence="2" id="KW-0813">Transport</keyword>
<keyword evidence="13" id="KW-1185">Reference proteome</keyword>
<dbReference type="Pfam" id="PF00999">
    <property type="entry name" value="Na_H_Exchanger"/>
    <property type="match status" value="1"/>
</dbReference>
<feature type="transmembrane region" description="Helical" evidence="10">
    <location>
        <begin position="181"/>
        <end position="204"/>
    </location>
</feature>
<keyword evidence="8 10" id="KW-0472">Membrane</keyword>
<dbReference type="PANTHER" id="PTHR43562:SF3">
    <property type="entry name" value="SODIUM ION_PROTON EXCHANGER (EUROFUNG)"/>
    <property type="match status" value="1"/>
</dbReference>
<evidence type="ECO:0000256" key="7">
    <source>
        <dbReference type="ARBA" id="ARBA00023065"/>
    </source>
</evidence>
<feature type="transmembrane region" description="Helical" evidence="10">
    <location>
        <begin position="249"/>
        <end position="268"/>
    </location>
</feature>
<protein>
    <recommendedName>
        <fullName evidence="11">Cation/H+ exchanger transmembrane domain-containing protein</fullName>
    </recommendedName>
</protein>
<feature type="transmembrane region" description="Helical" evidence="10">
    <location>
        <begin position="42"/>
        <end position="59"/>
    </location>
</feature>
<organism evidence="12 13">
    <name type="scientific">Paraglaciecola psychrophila 170</name>
    <dbReference type="NCBI Taxonomy" id="1129794"/>
    <lineage>
        <taxon>Bacteria</taxon>
        <taxon>Pseudomonadati</taxon>
        <taxon>Pseudomonadota</taxon>
        <taxon>Gammaproteobacteria</taxon>
        <taxon>Alteromonadales</taxon>
        <taxon>Alteromonadaceae</taxon>
        <taxon>Paraglaciecola</taxon>
    </lineage>
</organism>
<proteinExistence type="predicted"/>
<dbReference type="Proteomes" id="UP000011864">
    <property type="component" value="Chromosome"/>
</dbReference>
<dbReference type="InterPro" id="IPR038770">
    <property type="entry name" value="Na+/solute_symporter_sf"/>
</dbReference>
<keyword evidence="3" id="KW-0050">Antiport</keyword>
<sequence length="371" mass="40781">MRFSLEILPIFIIDFAELWIIIIMFALGFYENTANFLQGIKRSWGIALFGAITPFIIGYNMANVFWGDANTSIFCGLVMMAIAVSLTMVSLKSEGLNNTLAATGIMTSAVLDDIASLALAAILVPIATGEASVSMDGILLVLGKAVAFFALVTAIGGWLFPASQGFTQKIPLLGKFNLREVLAMAKGDYTVLSLLLIAVLVGLLAHEFGFHPAVGAYMAGLIIHREYFDFHKDEDRDYYQQAREIIDNVAFSWIGPVIFVALGSKLLFDLDTFLSVLPEALMLFVGLFIGQVLSAALAARYTGNFDWPASWMIGFGMLGRVELAFVVMDIAYVQHHIMSVEAFYTLMLVAFMLNLSVPITISWHKLHFKLL</sequence>
<evidence type="ECO:0000256" key="5">
    <source>
        <dbReference type="ARBA" id="ARBA00022989"/>
    </source>
</evidence>
<dbReference type="GO" id="GO:1902600">
    <property type="term" value="P:proton transmembrane transport"/>
    <property type="evidence" value="ECO:0007669"/>
    <property type="project" value="InterPro"/>
</dbReference>
<keyword evidence="6" id="KW-0915">Sodium</keyword>
<feature type="transmembrane region" description="Helical" evidence="10">
    <location>
        <begin position="71"/>
        <end position="91"/>
    </location>
</feature>
<dbReference type="KEGG" id="gps:C427_1737"/>
<evidence type="ECO:0000256" key="8">
    <source>
        <dbReference type="ARBA" id="ARBA00023136"/>
    </source>
</evidence>
<dbReference type="STRING" id="1129794.C427_1737"/>
<evidence type="ECO:0000256" key="1">
    <source>
        <dbReference type="ARBA" id="ARBA00004141"/>
    </source>
</evidence>
<dbReference type="GO" id="GO:0016020">
    <property type="term" value="C:membrane"/>
    <property type="evidence" value="ECO:0007669"/>
    <property type="project" value="UniProtKB-SubCell"/>
</dbReference>
<feature type="transmembrane region" description="Helical" evidence="10">
    <location>
        <begin position="6"/>
        <end position="30"/>
    </location>
</feature>
<keyword evidence="7" id="KW-0406">Ion transport</keyword>
<dbReference type="GO" id="GO:0015297">
    <property type="term" value="F:antiporter activity"/>
    <property type="evidence" value="ECO:0007669"/>
    <property type="project" value="UniProtKB-KW"/>
</dbReference>
<gene>
    <name evidence="12" type="ORF">C427_1737</name>
</gene>
<dbReference type="EMBL" id="CP003837">
    <property type="protein sequence ID" value="AGH43846.1"/>
    <property type="molecule type" value="Genomic_DNA"/>
</dbReference>
<evidence type="ECO:0000313" key="13">
    <source>
        <dbReference type="Proteomes" id="UP000011864"/>
    </source>
</evidence>
<dbReference type="PATRIC" id="fig|1129794.4.peg.1722"/>
<evidence type="ECO:0000313" key="12">
    <source>
        <dbReference type="EMBL" id="AGH43846.1"/>
    </source>
</evidence>
<evidence type="ECO:0000256" key="4">
    <source>
        <dbReference type="ARBA" id="ARBA00022692"/>
    </source>
</evidence>
<dbReference type="PANTHER" id="PTHR43562">
    <property type="entry name" value="NAPA-TYPE SODIUM/HYDROGEN ANTIPORTER"/>
    <property type="match status" value="1"/>
</dbReference>